<dbReference type="InterPro" id="IPR013563">
    <property type="entry name" value="Oligopep_ABC_C"/>
</dbReference>
<evidence type="ECO:0000256" key="2">
    <source>
        <dbReference type="ARBA" id="ARBA00022448"/>
    </source>
</evidence>
<dbReference type="InterPro" id="IPR003439">
    <property type="entry name" value="ABC_transporter-like_ATP-bd"/>
</dbReference>
<keyword evidence="3" id="KW-1003">Cell membrane</keyword>
<dbReference type="NCBIfam" id="TIGR01727">
    <property type="entry name" value="oligo_HPY"/>
    <property type="match status" value="1"/>
</dbReference>
<dbReference type="PANTHER" id="PTHR43297:SF14">
    <property type="entry name" value="ATPASE AAA-TYPE CORE DOMAIN-CONTAINING PROTEIN"/>
    <property type="match status" value="1"/>
</dbReference>
<dbReference type="Pfam" id="PF00005">
    <property type="entry name" value="ABC_tran"/>
    <property type="match status" value="1"/>
</dbReference>
<dbReference type="PANTHER" id="PTHR43297">
    <property type="entry name" value="OLIGOPEPTIDE TRANSPORT ATP-BINDING PROTEIN APPD"/>
    <property type="match status" value="1"/>
</dbReference>
<sequence length="181" mass="20681">PQRRVNEYPHQMSGGMRQRVMIAIALACQPKLLIADEPTTALDMTIQAQILERIKRLKNEMDMAVIMITHNLGVVADIADKVVVMYMGKIVEQSDVTALFKNPKHPYTKGLLASIPRLNQKQEKLHVIHGAVPNSHHMPQGCRFHPRCEYKQGICLREQPPMMQTAENQQVACWLYQKVVY</sequence>
<evidence type="ECO:0000313" key="11">
    <source>
        <dbReference type="EMBL" id="GAF90996.1"/>
    </source>
</evidence>
<evidence type="ECO:0000256" key="5">
    <source>
        <dbReference type="ARBA" id="ARBA00022741"/>
    </source>
</evidence>
<keyword evidence="6" id="KW-0067">ATP-binding</keyword>
<feature type="non-terminal residue" evidence="11">
    <location>
        <position position="1"/>
    </location>
</feature>
<dbReference type="Pfam" id="PF08352">
    <property type="entry name" value="oligo_HPY"/>
    <property type="match status" value="1"/>
</dbReference>
<keyword evidence="2" id="KW-0813">Transport</keyword>
<evidence type="ECO:0008006" key="12">
    <source>
        <dbReference type="Google" id="ProtNLM"/>
    </source>
</evidence>
<dbReference type="InterPro" id="IPR027417">
    <property type="entry name" value="P-loop_NTPase"/>
</dbReference>
<evidence type="ECO:0000256" key="6">
    <source>
        <dbReference type="ARBA" id="ARBA00022840"/>
    </source>
</evidence>
<evidence type="ECO:0000256" key="4">
    <source>
        <dbReference type="ARBA" id="ARBA00022519"/>
    </source>
</evidence>
<evidence type="ECO:0000256" key="8">
    <source>
        <dbReference type="ARBA" id="ARBA00023136"/>
    </source>
</evidence>
<comment type="subcellular location">
    <subcellularLocation>
        <location evidence="1">Membrane</location>
    </subcellularLocation>
</comment>
<feature type="domain" description="Oligopeptide/dipeptide ABC transporter C-terminal" evidence="10">
    <location>
        <begin position="91"/>
        <end position="155"/>
    </location>
</feature>
<dbReference type="AlphaFoldDB" id="X0TUY7"/>
<dbReference type="GO" id="GO:0016887">
    <property type="term" value="F:ATP hydrolysis activity"/>
    <property type="evidence" value="ECO:0007669"/>
    <property type="project" value="InterPro"/>
</dbReference>
<protein>
    <recommendedName>
        <fullName evidence="12">ABC transporter domain-containing protein</fullName>
    </recommendedName>
</protein>
<dbReference type="Gene3D" id="3.40.50.300">
    <property type="entry name" value="P-loop containing nucleotide triphosphate hydrolases"/>
    <property type="match status" value="1"/>
</dbReference>
<accession>X0TUY7</accession>
<keyword evidence="8" id="KW-0472">Membrane</keyword>
<keyword evidence="5" id="KW-0547">Nucleotide-binding</keyword>
<dbReference type="EMBL" id="BARS01011534">
    <property type="protein sequence ID" value="GAF90996.1"/>
    <property type="molecule type" value="Genomic_DNA"/>
</dbReference>
<dbReference type="GO" id="GO:0016020">
    <property type="term" value="C:membrane"/>
    <property type="evidence" value="ECO:0007669"/>
    <property type="project" value="UniProtKB-SubCell"/>
</dbReference>
<comment type="caution">
    <text evidence="11">The sequence shown here is derived from an EMBL/GenBank/DDBJ whole genome shotgun (WGS) entry which is preliminary data.</text>
</comment>
<dbReference type="SUPFAM" id="SSF52540">
    <property type="entry name" value="P-loop containing nucleoside triphosphate hydrolases"/>
    <property type="match status" value="1"/>
</dbReference>
<keyword evidence="7" id="KW-1278">Translocase</keyword>
<proteinExistence type="predicted"/>
<gene>
    <name evidence="11" type="ORF">S01H1_20943</name>
</gene>
<evidence type="ECO:0000259" key="10">
    <source>
        <dbReference type="Pfam" id="PF08352"/>
    </source>
</evidence>
<evidence type="ECO:0000256" key="3">
    <source>
        <dbReference type="ARBA" id="ARBA00022475"/>
    </source>
</evidence>
<organism evidence="11">
    <name type="scientific">marine sediment metagenome</name>
    <dbReference type="NCBI Taxonomy" id="412755"/>
    <lineage>
        <taxon>unclassified sequences</taxon>
        <taxon>metagenomes</taxon>
        <taxon>ecological metagenomes</taxon>
    </lineage>
</organism>
<evidence type="ECO:0000256" key="1">
    <source>
        <dbReference type="ARBA" id="ARBA00004370"/>
    </source>
</evidence>
<dbReference type="GO" id="GO:0005524">
    <property type="term" value="F:ATP binding"/>
    <property type="evidence" value="ECO:0007669"/>
    <property type="project" value="UniProtKB-KW"/>
</dbReference>
<evidence type="ECO:0000259" key="9">
    <source>
        <dbReference type="Pfam" id="PF00005"/>
    </source>
</evidence>
<dbReference type="GO" id="GO:0015833">
    <property type="term" value="P:peptide transport"/>
    <property type="evidence" value="ECO:0007669"/>
    <property type="project" value="InterPro"/>
</dbReference>
<dbReference type="InterPro" id="IPR050388">
    <property type="entry name" value="ABC_Ni/Peptide_Import"/>
</dbReference>
<reference evidence="11" key="1">
    <citation type="journal article" date="2014" name="Front. Microbiol.">
        <title>High frequency of phylogenetically diverse reductive dehalogenase-homologous genes in deep subseafloor sedimentary metagenomes.</title>
        <authorList>
            <person name="Kawai M."/>
            <person name="Futagami T."/>
            <person name="Toyoda A."/>
            <person name="Takaki Y."/>
            <person name="Nishi S."/>
            <person name="Hori S."/>
            <person name="Arai W."/>
            <person name="Tsubouchi T."/>
            <person name="Morono Y."/>
            <person name="Uchiyama I."/>
            <person name="Ito T."/>
            <person name="Fujiyama A."/>
            <person name="Inagaki F."/>
            <person name="Takami H."/>
        </authorList>
    </citation>
    <scope>NUCLEOTIDE SEQUENCE</scope>
    <source>
        <strain evidence="11">Expedition CK06-06</strain>
    </source>
</reference>
<evidence type="ECO:0000256" key="7">
    <source>
        <dbReference type="ARBA" id="ARBA00022967"/>
    </source>
</evidence>
<keyword evidence="4" id="KW-0997">Cell inner membrane</keyword>
<name>X0TUY7_9ZZZZ</name>
<feature type="domain" description="ABC transporter" evidence="9">
    <location>
        <begin position="2"/>
        <end position="40"/>
    </location>
</feature>